<evidence type="ECO:0000256" key="2">
    <source>
        <dbReference type="SAM" id="MobiDB-lite"/>
    </source>
</evidence>
<feature type="region of interest" description="Disordered" evidence="2">
    <location>
        <begin position="857"/>
        <end position="889"/>
    </location>
</feature>
<dbReference type="Gene3D" id="1.25.40.10">
    <property type="entry name" value="Tetratricopeptide repeat domain"/>
    <property type="match status" value="3"/>
</dbReference>
<keyword evidence="5" id="KW-1185">Reference proteome</keyword>
<reference evidence="4" key="1">
    <citation type="journal article" date="2021" name="Genome Biol. Evol.">
        <title>A High-Quality Reference Genome for a Parasitic Bivalve with Doubly Uniparental Inheritance (Bivalvia: Unionida).</title>
        <authorList>
            <person name="Smith C.H."/>
        </authorList>
    </citation>
    <scope>NUCLEOTIDE SEQUENCE</scope>
    <source>
        <strain evidence="4">CHS0354</strain>
    </source>
</reference>
<dbReference type="Proteomes" id="UP001195483">
    <property type="component" value="Unassembled WGS sequence"/>
</dbReference>
<reference evidence="4" key="2">
    <citation type="journal article" date="2021" name="Genome Biol. Evol.">
        <title>Developing a high-quality reference genome for a parasitic bivalve with doubly uniparental inheritance (Bivalvia: Unionida).</title>
        <authorList>
            <person name="Smith C.H."/>
        </authorList>
    </citation>
    <scope>NUCLEOTIDE SEQUENCE</scope>
    <source>
        <strain evidence="4">CHS0354</strain>
        <tissue evidence="4">Mantle</tissue>
    </source>
</reference>
<evidence type="ECO:0000259" key="3">
    <source>
        <dbReference type="Pfam" id="PF12770"/>
    </source>
</evidence>
<evidence type="ECO:0000313" key="4">
    <source>
        <dbReference type="EMBL" id="KAK3581901.1"/>
    </source>
</evidence>
<dbReference type="SMART" id="SM00028">
    <property type="entry name" value="TPR"/>
    <property type="match status" value="10"/>
</dbReference>
<feature type="domain" description="CHAT" evidence="3">
    <location>
        <begin position="739"/>
        <end position="802"/>
    </location>
</feature>
<evidence type="ECO:0000313" key="5">
    <source>
        <dbReference type="Proteomes" id="UP001195483"/>
    </source>
</evidence>
<dbReference type="InterPro" id="IPR011990">
    <property type="entry name" value="TPR-like_helical_dom_sf"/>
</dbReference>
<dbReference type="EMBL" id="JAEAOA010001432">
    <property type="protein sequence ID" value="KAK3581901.1"/>
    <property type="molecule type" value="Genomic_DNA"/>
</dbReference>
<proteinExistence type="predicted"/>
<accession>A0AAE0RY64</accession>
<dbReference type="Pfam" id="PF13432">
    <property type="entry name" value="TPR_16"/>
    <property type="match status" value="1"/>
</dbReference>
<feature type="compositionally biased region" description="Polar residues" evidence="2">
    <location>
        <begin position="858"/>
        <end position="876"/>
    </location>
</feature>
<dbReference type="PROSITE" id="PS50005">
    <property type="entry name" value="TPR"/>
    <property type="match status" value="3"/>
</dbReference>
<sequence>MERTGLYNISLPHSFSLPSLAEGSEPISEAEEFKEMKSLREQGDKALKLGNYIDAINCYNEALEIDDKNKEVLLARATAQLKLGDYITAEKDVIILLAVDPNSPEIHRLRGLVLMKLQQYKEALTAFLTALDLNPDNGDELTDFIAEVSAKFCNISEDYMQTIKDMDAYKKMSEVGVCLFQAKKYKLCIKILEVAQRFQTNQKGITMRIYLTLANAYSAQGNNDEAIGLYEECLSMAIATHDQIYQTKALVSIATLHLENKDIHQAIIYYERLLYLEAEFIPEEGSTDNLPDFWTKELQCGIHLNLSIAYKSIADMHSAIRHAKLYVELVEKYNFQGKLKAESYHNTGMLNEILGNYKEALENYSKYLQESKRSGDKKGMAQAYGCLGSVYAALKNWKLSIIYHEQNIAIVTRFDDKRMLTIANEMLADTYMLQNNFEKAVSYYEEMLNSCARSDYRVKAVGFCKLGKAYRSMNKNQYSLYFFEQSSDMADDFDFPDIKTLSEFNIACIQQDSTQMLEIEQAHKYFVKLIPFFESKIREHTDEGSHCPEEYHLQLRECYDGIQNVLTKLGNKEDCLMYAEAYRKRHLTQMHNYQAAIMRTSHPTGPLWDMWTMDKINRVVSQQNATVLYFSLFKSALLLWVLQPTIGLVRFYAKKALGDSDLIQEIQSLLEEFRKDCDWKKMQTECENRALPLRQQEVEMVRQKYQSLSSTHQAELQPSSRIPDSMIQVAFDEKAKQSASRKLYNLLFSPVEDILSKLEANSNVIIIPDKVLHHCPFGILRDWMNRYAFERFNITYLPSLLLLEKVIMNEFSYLHAQDECEFERMQCRHGGVWKYLTNNIISRCLSPGNDSVPLHSPAQINPRSVSNPRLLTSLGSRTPVPPPKPGMLERESTKYEEDMCHSARRARTHPKPMSDIAETTRSSIEVENPHLGSPTPIDKMLSVGTYSTLTTKTSTGTDITSSNLVITQFKQVSGKDRCLVIGSPQLPGSLRLHDSTWKPGLVELAAAKREILAVADYMEEVPLMGPDATKENFFFEVQQATVIHIATYGCWQEGLLCMAPNPVQAWNGFTLEPSYLITSDEILSLHLIAQLVVLSVGHGPGRKTPLQAGYQLPSVFLSAGAQCVLVCLWPLPNLIMEKFYYHFYMALQNGSKATAAASAAIKALKEDNRYSSPFYWSAFVLIGKDVYIDLCQVRHAMLDQTINRSEAKVQEEIGRDYLNPKVILPQVPKKEENLKQLQLILGLLLQHHKRQSKVLPELIDLLDSALKRLHTEENNKQTTILSENITKGAGGLDLLKLLGFHFQASGINLTNPYVVYPHWNKDGLLIPTYDALRALLEISAHPLCVQTICDLLPTSQDNISLAVDMLSLTKHASEVQLKVTDLSVRPLWANIKIKKVLTSIGFHQIGLLLNFNRTPVNRQLLTDLLQLLLAVSEYKSQVLLYRLDVNLLGSAHQSMTSAYPEYPKLPSLTPLILPRNQLRMSTPWVSMVETTDEMNEKIKLARSHSDLEEEFKSQLSRTKTWHQMTVVAQANETLSKVGRPQTTPNKIKVISGSTASMQRMKIEQEPLMAIPEVDQRRDYANYVLQQRVENIGLQHKNDLLKLYLPYIHSS</sequence>
<organism evidence="4 5">
    <name type="scientific">Potamilus streckersoni</name>
    <dbReference type="NCBI Taxonomy" id="2493646"/>
    <lineage>
        <taxon>Eukaryota</taxon>
        <taxon>Metazoa</taxon>
        <taxon>Spiralia</taxon>
        <taxon>Lophotrochozoa</taxon>
        <taxon>Mollusca</taxon>
        <taxon>Bivalvia</taxon>
        <taxon>Autobranchia</taxon>
        <taxon>Heteroconchia</taxon>
        <taxon>Palaeoheterodonta</taxon>
        <taxon>Unionida</taxon>
        <taxon>Unionoidea</taxon>
        <taxon>Unionidae</taxon>
        <taxon>Ambleminae</taxon>
        <taxon>Lampsilini</taxon>
        <taxon>Potamilus</taxon>
    </lineage>
</organism>
<dbReference type="PANTHER" id="PTHR10098:SF108">
    <property type="entry name" value="TETRATRICOPEPTIDE REPEAT PROTEIN 28"/>
    <property type="match status" value="1"/>
</dbReference>
<reference evidence="4" key="3">
    <citation type="submission" date="2023-05" db="EMBL/GenBank/DDBJ databases">
        <authorList>
            <person name="Smith C.H."/>
        </authorList>
    </citation>
    <scope>NUCLEOTIDE SEQUENCE</scope>
    <source>
        <strain evidence="4">CHS0354</strain>
        <tissue evidence="4">Mantle</tissue>
    </source>
</reference>
<feature type="domain" description="CHAT" evidence="3">
    <location>
        <begin position="964"/>
        <end position="1184"/>
    </location>
</feature>
<dbReference type="InterPro" id="IPR024983">
    <property type="entry name" value="CHAT_dom"/>
</dbReference>
<keyword evidence="1" id="KW-0802">TPR repeat</keyword>
<dbReference type="InterPro" id="IPR019734">
    <property type="entry name" value="TPR_rpt"/>
</dbReference>
<dbReference type="Pfam" id="PF13424">
    <property type="entry name" value="TPR_12"/>
    <property type="match status" value="2"/>
</dbReference>
<dbReference type="PANTHER" id="PTHR10098">
    <property type="entry name" value="RAPSYN-RELATED"/>
    <property type="match status" value="1"/>
</dbReference>
<evidence type="ECO:0000256" key="1">
    <source>
        <dbReference type="PROSITE-ProRule" id="PRU00339"/>
    </source>
</evidence>
<dbReference type="SUPFAM" id="SSF48452">
    <property type="entry name" value="TPR-like"/>
    <property type="match status" value="3"/>
</dbReference>
<feature type="repeat" description="TPR" evidence="1">
    <location>
        <begin position="36"/>
        <end position="69"/>
    </location>
</feature>
<gene>
    <name evidence="4" type="ORF">CHS0354_024213</name>
</gene>
<dbReference type="Pfam" id="PF13181">
    <property type="entry name" value="TPR_8"/>
    <property type="match status" value="1"/>
</dbReference>
<protein>
    <recommendedName>
        <fullName evidence="3">CHAT domain-containing protein</fullName>
    </recommendedName>
</protein>
<feature type="repeat" description="TPR" evidence="1">
    <location>
        <begin position="104"/>
        <end position="137"/>
    </location>
</feature>
<feature type="repeat" description="TPR" evidence="1">
    <location>
        <begin position="341"/>
        <end position="374"/>
    </location>
</feature>
<comment type="caution">
    <text evidence="4">The sequence shown here is derived from an EMBL/GenBank/DDBJ whole genome shotgun (WGS) entry which is preliminary data.</text>
</comment>
<dbReference type="Pfam" id="PF12770">
    <property type="entry name" value="CHAT"/>
    <property type="match status" value="2"/>
</dbReference>
<name>A0AAE0RY64_9BIVA</name>